<dbReference type="SUPFAM" id="SSF81321">
    <property type="entry name" value="Family A G protein-coupled receptor-like"/>
    <property type="match status" value="1"/>
</dbReference>
<proteinExistence type="predicted"/>
<dbReference type="AlphaFoldDB" id="A0A7R8H1G7"/>
<dbReference type="Gene3D" id="1.20.1070.10">
    <property type="entry name" value="Rhodopsin 7-helix transmembrane proteins"/>
    <property type="match status" value="1"/>
</dbReference>
<reference evidence="1" key="1">
    <citation type="submission" date="2021-02" db="EMBL/GenBank/DDBJ databases">
        <authorList>
            <person name="Bekaert M."/>
        </authorList>
    </citation>
    <scope>NUCLEOTIDE SEQUENCE</scope>
    <source>
        <strain evidence="1">IoA-00</strain>
    </source>
</reference>
<dbReference type="OrthoDB" id="2101615at2759"/>
<gene>
    <name evidence="1" type="ORF">LSAA_2906</name>
</gene>
<evidence type="ECO:0000313" key="1">
    <source>
        <dbReference type="EMBL" id="CAF2811121.1"/>
    </source>
</evidence>
<dbReference type="EMBL" id="HG994590">
    <property type="protein sequence ID" value="CAF2811121.1"/>
    <property type="molecule type" value="Genomic_DNA"/>
</dbReference>
<accession>A0A7R8H1G7</accession>
<name>A0A7R8H1G7_LEPSM</name>
<evidence type="ECO:0000313" key="2">
    <source>
        <dbReference type="Proteomes" id="UP000675881"/>
    </source>
</evidence>
<protein>
    <submittedName>
        <fullName evidence="1">OPN3</fullName>
    </submittedName>
</protein>
<keyword evidence="2" id="KW-1185">Reference proteome</keyword>
<organism evidence="1 2">
    <name type="scientific">Lepeophtheirus salmonis</name>
    <name type="common">Salmon louse</name>
    <name type="synonym">Caligus salmonis</name>
    <dbReference type="NCBI Taxonomy" id="72036"/>
    <lineage>
        <taxon>Eukaryota</taxon>
        <taxon>Metazoa</taxon>
        <taxon>Ecdysozoa</taxon>
        <taxon>Arthropoda</taxon>
        <taxon>Crustacea</taxon>
        <taxon>Multicrustacea</taxon>
        <taxon>Hexanauplia</taxon>
        <taxon>Copepoda</taxon>
        <taxon>Siphonostomatoida</taxon>
        <taxon>Caligidae</taxon>
        <taxon>Lepeophtheirus</taxon>
    </lineage>
</organism>
<sequence length="173" mass="19473">MPREFLREVDANADDLLLHNNARWLSKKQGVGALLFHLKGNSSMPGWKFGRFFLSNRGICTHLFRDLLCLHPHGPCLLSRCCILFISNYSLSFKQAIQSIVFIWVSTFLIAAPPLLGWGEYTPEKSGMSCAPNWETPTSLSYVIYLFVSGFFPPGDCHHVLQYKGGALPSTYN</sequence>
<dbReference type="Proteomes" id="UP000675881">
    <property type="component" value="Chromosome 11"/>
</dbReference>